<organism evidence="2">
    <name type="scientific">Anguilla anguilla</name>
    <name type="common">European freshwater eel</name>
    <name type="synonym">Muraena anguilla</name>
    <dbReference type="NCBI Taxonomy" id="7936"/>
    <lineage>
        <taxon>Eukaryota</taxon>
        <taxon>Metazoa</taxon>
        <taxon>Chordata</taxon>
        <taxon>Craniata</taxon>
        <taxon>Vertebrata</taxon>
        <taxon>Euteleostomi</taxon>
        <taxon>Actinopterygii</taxon>
        <taxon>Neopterygii</taxon>
        <taxon>Teleostei</taxon>
        <taxon>Anguilliformes</taxon>
        <taxon>Anguillidae</taxon>
        <taxon>Anguilla</taxon>
    </lineage>
</organism>
<proteinExistence type="predicted"/>
<sequence>MTSQRSEAILRYDIITCAIYAPVSLCSVYVLLARWLNVTPGGRCPCCSNPQAWIHSVFVFNFDLGMNFECSQFGKVISEISC</sequence>
<accession>A0A0E9WQ54</accession>
<name>A0A0E9WQ54_ANGAN</name>
<keyword evidence="1" id="KW-0472">Membrane</keyword>
<keyword evidence="1" id="KW-0812">Transmembrane</keyword>
<evidence type="ECO:0000256" key="1">
    <source>
        <dbReference type="SAM" id="Phobius"/>
    </source>
</evidence>
<dbReference type="EMBL" id="GBXM01016085">
    <property type="protein sequence ID" value="JAH92492.1"/>
    <property type="molecule type" value="Transcribed_RNA"/>
</dbReference>
<protein>
    <submittedName>
        <fullName evidence="2">Uncharacterized protein</fullName>
    </submittedName>
</protein>
<reference evidence="2" key="1">
    <citation type="submission" date="2014-11" db="EMBL/GenBank/DDBJ databases">
        <authorList>
            <person name="Amaro Gonzalez C."/>
        </authorList>
    </citation>
    <scope>NUCLEOTIDE SEQUENCE</scope>
</reference>
<reference evidence="2" key="2">
    <citation type="journal article" date="2015" name="Fish Shellfish Immunol.">
        <title>Early steps in the European eel (Anguilla anguilla)-Vibrio vulnificus interaction in the gills: Role of the RtxA13 toxin.</title>
        <authorList>
            <person name="Callol A."/>
            <person name="Pajuelo D."/>
            <person name="Ebbesson L."/>
            <person name="Teles M."/>
            <person name="MacKenzie S."/>
            <person name="Amaro C."/>
        </authorList>
    </citation>
    <scope>NUCLEOTIDE SEQUENCE</scope>
</reference>
<dbReference type="AlphaFoldDB" id="A0A0E9WQ54"/>
<evidence type="ECO:0000313" key="2">
    <source>
        <dbReference type="EMBL" id="JAH92492.1"/>
    </source>
</evidence>
<feature type="transmembrane region" description="Helical" evidence="1">
    <location>
        <begin position="12"/>
        <end position="36"/>
    </location>
</feature>
<keyword evidence="1" id="KW-1133">Transmembrane helix</keyword>